<evidence type="ECO:0000256" key="8">
    <source>
        <dbReference type="SAM" id="MobiDB-lite"/>
    </source>
</evidence>
<evidence type="ECO:0000313" key="9">
    <source>
        <dbReference type="EMBL" id="KAG7159922.1"/>
    </source>
</evidence>
<keyword evidence="10" id="KW-1185">Reference proteome</keyword>
<feature type="non-terminal residue" evidence="9">
    <location>
        <position position="310"/>
    </location>
</feature>
<evidence type="ECO:0000256" key="2">
    <source>
        <dbReference type="ARBA" id="ARBA00004243"/>
    </source>
</evidence>
<dbReference type="Proteomes" id="UP000747542">
    <property type="component" value="Unassembled WGS sequence"/>
</dbReference>
<sequence length="310" mass="36771">ELRHQEQELRHHEQELRHHEQELRHHEQELRHHEQELREQELRHHEQELRHHEQELRHHEQELRHHEQELRHHEQELRQQEQNLRDKQPGRNVSTFNLVNKFLSGKPVNIVPLMRHLSIGVQRQQKSEEKEPSGGTKASFISRGTRSTLYYIAAVWAYSYGGTPQEGHDAEKVESMQTVESRKIRVRFNADTAASMTWNFKPQQSEIKVHPGETALAFYTAKNPTNRPVIGVSTYNVVPFDAGQYFNKIQCFCFEEQLLNPHEEVHMPVFFYIDPEFADDPKMQNVDILTLSYTFFEAREGLQLPMPKFA</sequence>
<dbReference type="PANTHER" id="PTHR21320:SF3">
    <property type="entry name" value="CYTOCHROME C OXIDASE ASSEMBLY PROTEIN COX11, MITOCHONDRIAL-RELATED"/>
    <property type="match status" value="1"/>
</dbReference>
<keyword evidence="4" id="KW-1133">Transmembrane helix</keyword>
<feature type="compositionally biased region" description="Basic and acidic residues" evidence="8">
    <location>
        <begin position="1"/>
        <end position="89"/>
    </location>
</feature>
<dbReference type="EMBL" id="JAHLQT010031743">
    <property type="protein sequence ID" value="KAG7159922.1"/>
    <property type="molecule type" value="Genomic_DNA"/>
</dbReference>
<dbReference type="AlphaFoldDB" id="A0A8J5MQU6"/>
<evidence type="ECO:0000313" key="10">
    <source>
        <dbReference type="Proteomes" id="UP000747542"/>
    </source>
</evidence>
<feature type="region of interest" description="Disordered" evidence="8">
    <location>
        <begin position="121"/>
        <end position="140"/>
    </location>
</feature>
<dbReference type="GO" id="GO:0005507">
    <property type="term" value="F:copper ion binding"/>
    <property type="evidence" value="ECO:0007669"/>
    <property type="project" value="InterPro"/>
</dbReference>
<name>A0A8J5MQU6_HOMAM</name>
<keyword evidence="5" id="KW-0472">Membrane</keyword>
<dbReference type="NCBIfam" id="NF003465">
    <property type="entry name" value="PRK05089.1"/>
    <property type="match status" value="1"/>
</dbReference>
<comment type="caution">
    <text evidence="9">The sequence shown here is derived from an EMBL/GenBank/DDBJ whole genome shotgun (WGS) entry which is preliminary data.</text>
</comment>
<accession>A0A8J5MQU6</accession>
<dbReference type="Pfam" id="PF04442">
    <property type="entry name" value="CtaG_Cox11"/>
    <property type="match status" value="1"/>
</dbReference>
<dbReference type="InterPro" id="IPR007533">
    <property type="entry name" value="Cyt_c_oxidase_assmbl_CtaG"/>
</dbReference>
<dbReference type="HAMAP" id="MF_00155">
    <property type="entry name" value="CtaG"/>
    <property type="match status" value="1"/>
</dbReference>
<evidence type="ECO:0000256" key="6">
    <source>
        <dbReference type="ARBA" id="ARBA00063165"/>
    </source>
</evidence>
<evidence type="ECO:0000256" key="5">
    <source>
        <dbReference type="ARBA" id="ARBA00023136"/>
    </source>
</evidence>
<evidence type="ECO:0000256" key="4">
    <source>
        <dbReference type="ARBA" id="ARBA00022989"/>
    </source>
</evidence>
<dbReference type="InterPro" id="IPR023471">
    <property type="entry name" value="CtaG/Cox11_dom_sf"/>
</dbReference>
<dbReference type="PANTHER" id="PTHR21320">
    <property type="entry name" value="CYTOCHROME C OXIDASE ASSEMBLY PROTEIN COX11-RELATED"/>
    <property type="match status" value="1"/>
</dbReference>
<reference evidence="9" key="1">
    <citation type="journal article" date="2021" name="Sci. Adv.">
        <title>The American lobster genome reveals insights on longevity, neural, and immune adaptations.</title>
        <authorList>
            <person name="Polinski J.M."/>
            <person name="Zimin A.V."/>
            <person name="Clark K.F."/>
            <person name="Kohn A.B."/>
            <person name="Sadowski N."/>
            <person name="Timp W."/>
            <person name="Ptitsyn A."/>
            <person name="Khanna P."/>
            <person name="Romanova D.Y."/>
            <person name="Williams P."/>
            <person name="Greenwood S.J."/>
            <person name="Moroz L.L."/>
            <person name="Walt D.R."/>
            <person name="Bodnar A.G."/>
        </authorList>
    </citation>
    <scope>NUCLEOTIDE SEQUENCE</scope>
    <source>
        <strain evidence="9">GMGI-L3</strain>
    </source>
</reference>
<protein>
    <recommendedName>
        <fullName evidence="7">Cytochrome c oxidase assembly protein COX11, mitochondrial</fullName>
    </recommendedName>
</protein>
<evidence type="ECO:0000256" key="7">
    <source>
        <dbReference type="ARBA" id="ARBA00068998"/>
    </source>
</evidence>
<gene>
    <name evidence="9" type="primary">Cox11-L</name>
    <name evidence="9" type="ORF">Hamer_G017356</name>
</gene>
<feature type="region of interest" description="Disordered" evidence="8">
    <location>
        <begin position="1"/>
        <end position="92"/>
    </location>
</feature>
<comment type="function">
    <text evidence="1">Exerts its effect at some terminal stage of cytochrome c oxidase synthesis, probably by being involved in the insertion of the copper B into subunit I.</text>
</comment>
<evidence type="ECO:0000256" key="3">
    <source>
        <dbReference type="ARBA" id="ARBA00022692"/>
    </source>
</evidence>
<dbReference type="GO" id="GO:0005743">
    <property type="term" value="C:mitochondrial inner membrane"/>
    <property type="evidence" value="ECO:0007669"/>
    <property type="project" value="UniProtKB-SubCell"/>
</dbReference>
<comment type="subunit">
    <text evidence="6">Interacts with CNNM4/ACDP4. Interacts with RANBP2.</text>
</comment>
<dbReference type="Gene3D" id="2.60.370.10">
    <property type="entry name" value="Ctag/Cox11"/>
    <property type="match status" value="1"/>
</dbReference>
<comment type="subcellular location">
    <subcellularLocation>
        <location evidence="2">Mitochondrion inner membrane</location>
        <topology evidence="2">Single-pass membrane protein</topology>
        <orientation evidence="2">Intermembrane side</orientation>
    </subcellularLocation>
</comment>
<dbReference type="SUPFAM" id="SSF110111">
    <property type="entry name" value="Ctag/Cox11"/>
    <property type="match status" value="1"/>
</dbReference>
<dbReference type="FunFam" id="2.60.370.10:FF:000001">
    <property type="entry name" value="COX11 cytochrome c oxidase assembly homolog"/>
    <property type="match status" value="1"/>
</dbReference>
<evidence type="ECO:0000256" key="1">
    <source>
        <dbReference type="ARBA" id="ARBA00004007"/>
    </source>
</evidence>
<organism evidence="9 10">
    <name type="scientific">Homarus americanus</name>
    <name type="common">American lobster</name>
    <dbReference type="NCBI Taxonomy" id="6706"/>
    <lineage>
        <taxon>Eukaryota</taxon>
        <taxon>Metazoa</taxon>
        <taxon>Ecdysozoa</taxon>
        <taxon>Arthropoda</taxon>
        <taxon>Crustacea</taxon>
        <taxon>Multicrustacea</taxon>
        <taxon>Malacostraca</taxon>
        <taxon>Eumalacostraca</taxon>
        <taxon>Eucarida</taxon>
        <taxon>Decapoda</taxon>
        <taxon>Pleocyemata</taxon>
        <taxon>Astacidea</taxon>
        <taxon>Nephropoidea</taxon>
        <taxon>Nephropidae</taxon>
        <taxon>Homarus</taxon>
    </lineage>
</organism>
<keyword evidence="3" id="KW-0812">Transmembrane</keyword>
<proteinExistence type="inferred from homology"/>